<reference evidence="2" key="1">
    <citation type="submission" date="2018-09" db="EMBL/GenBank/DDBJ databases">
        <authorList>
            <person name="Livingstone P.G."/>
            <person name="Whitworth D.E."/>
        </authorList>
    </citation>
    <scope>NUCLEOTIDE SEQUENCE [LARGE SCALE GENOMIC DNA]</scope>
    <source>
        <strain evidence="2">AB050A</strain>
    </source>
</reference>
<evidence type="ECO:0008006" key="3">
    <source>
        <dbReference type="Google" id="ProtNLM"/>
    </source>
</evidence>
<dbReference type="InterPro" id="IPR021133">
    <property type="entry name" value="HEAT_type_2"/>
</dbReference>
<dbReference type="Proteomes" id="UP000267003">
    <property type="component" value="Unassembled WGS sequence"/>
</dbReference>
<sequence>MNNRSTPELIALALQGDEEDETAWEAIRELRERGGDEVFQAAVTLLHSESSHERGRGTDILAQLGGRKRSDALVTKCADEVLSALSTEQDAAVLGSMGAALGHLRDPRAVAALQPFEDHPDADVRMGVVMGMAPHRTPAAIQTLIHLSRDRDEDVRNWATFSLGSLAEEVDTPELRDALFDRLTESDAELRGEALVGLALRKDPRVLEPLRRELEGNTVIILAVEAAQALEDVSLLPLLLPLRDGPGEADSFFRAVLEEAITHLEALTR</sequence>
<gene>
    <name evidence="1" type="ORF">D7W81_10445</name>
</gene>
<dbReference type="SUPFAM" id="SSF48371">
    <property type="entry name" value="ARM repeat"/>
    <property type="match status" value="1"/>
</dbReference>
<dbReference type="InterPro" id="IPR016024">
    <property type="entry name" value="ARM-type_fold"/>
</dbReference>
<evidence type="ECO:0000313" key="2">
    <source>
        <dbReference type="Proteomes" id="UP000267003"/>
    </source>
</evidence>
<dbReference type="InterPro" id="IPR011989">
    <property type="entry name" value="ARM-like"/>
</dbReference>
<dbReference type="OrthoDB" id="278248at2"/>
<dbReference type="RefSeq" id="WP_120555198.1">
    <property type="nucleotide sequence ID" value="NZ_RAWK01000049.1"/>
</dbReference>
<comment type="caution">
    <text evidence="1">The sequence shown here is derived from an EMBL/GenBank/DDBJ whole genome shotgun (WGS) entry which is preliminary data.</text>
</comment>
<proteinExistence type="predicted"/>
<accession>A0A3A8QMA9</accession>
<name>A0A3A8QMA9_9BACT</name>
<dbReference type="EMBL" id="RAWK01000049">
    <property type="protein sequence ID" value="RKH69803.1"/>
    <property type="molecule type" value="Genomic_DNA"/>
</dbReference>
<evidence type="ECO:0000313" key="1">
    <source>
        <dbReference type="EMBL" id="RKH69803.1"/>
    </source>
</evidence>
<keyword evidence="2" id="KW-1185">Reference proteome</keyword>
<protein>
    <recommendedName>
        <fullName evidence="3">HEAT repeat domain-containing protein</fullName>
    </recommendedName>
</protein>
<dbReference type="Gene3D" id="1.25.10.10">
    <property type="entry name" value="Leucine-rich Repeat Variant"/>
    <property type="match status" value="1"/>
</dbReference>
<dbReference type="Pfam" id="PF13646">
    <property type="entry name" value="HEAT_2"/>
    <property type="match status" value="1"/>
</dbReference>
<organism evidence="1 2">
    <name type="scientific">Corallococcus aberystwythensis</name>
    <dbReference type="NCBI Taxonomy" id="2316722"/>
    <lineage>
        <taxon>Bacteria</taxon>
        <taxon>Pseudomonadati</taxon>
        <taxon>Myxococcota</taxon>
        <taxon>Myxococcia</taxon>
        <taxon>Myxococcales</taxon>
        <taxon>Cystobacterineae</taxon>
        <taxon>Myxococcaceae</taxon>
        <taxon>Corallococcus</taxon>
    </lineage>
</organism>
<dbReference type="PROSITE" id="PS50077">
    <property type="entry name" value="HEAT_REPEAT"/>
    <property type="match status" value="1"/>
</dbReference>
<dbReference type="AlphaFoldDB" id="A0A3A8QMA9"/>